<comment type="caution">
    <text evidence="1">The sequence shown here is derived from an EMBL/GenBank/DDBJ whole genome shotgun (WGS) entry which is preliminary data.</text>
</comment>
<sequence length="82" mass="9549">MLGVGLLVYTLVGLWAWFFYRPSAPAKHIGAVVEQHKSEVKELERSVAETRKETDEKAPQTERLDIDALVDWFNDWLLRQSY</sequence>
<evidence type="ECO:0000313" key="1">
    <source>
        <dbReference type="EMBL" id="EFB89773.1"/>
    </source>
</evidence>
<gene>
    <name evidence="1" type="ORF">HMPREF7215_2587</name>
</gene>
<keyword evidence="2" id="KW-1185">Reference proteome</keyword>
<dbReference type="Proteomes" id="UP000006462">
    <property type="component" value="Unassembled WGS sequence"/>
</dbReference>
<accession>A0ABM9ZSF0</accession>
<reference evidence="1 2" key="1">
    <citation type="submission" date="2009-12" db="EMBL/GenBank/DDBJ databases">
        <authorList>
            <person name="Shrivastava S."/>
            <person name="Madupu R."/>
            <person name="Durkin A.S."/>
            <person name="Torralba M."/>
            <person name="Methe B."/>
            <person name="Sutton G.G."/>
            <person name="Strausberg R.L."/>
            <person name="Nelson K.E."/>
        </authorList>
    </citation>
    <scope>NUCLEOTIDE SEQUENCE [LARGE SCALE GENOMIC DNA]</scope>
    <source>
        <strain evidence="1 2">W5455</strain>
    </source>
</reference>
<organism evidence="1 2">
    <name type="scientific">Pyramidobacter piscolens W5455</name>
    <dbReference type="NCBI Taxonomy" id="352165"/>
    <lineage>
        <taxon>Bacteria</taxon>
        <taxon>Thermotogati</taxon>
        <taxon>Synergistota</taxon>
        <taxon>Synergistia</taxon>
        <taxon>Synergistales</taxon>
        <taxon>Dethiosulfovibrionaceae</taxon>
        <taxon>Pyramidobacter</taxon>
    </lineage>
</organism>
<protein>
    <submittedName>
        <fullName evidence="1">Uncharacterized protein</fullName>
    </submittedName>
</protein>
<evidence type="ECO:0000313" key="2">
    <source>
        <dbReference type="Proteomes" id="UP000006462"/>
    </source>
</evidence>
<dbReference type="EMBL" id="ADFP01000121">
    <property type="protein sequence ID" value="EFB89773.1"/>
    <property type="molecule type" value="Genomic_DNA"/>
</dbReference>
<name>A0ABM9ZSF0_9BACT</name>
<proteinExistence type="predicted"/>